<evidence type="ECO:0000313" key="3">
    <source>
        <dbReference type="EMBL" id="KAA1261752.1"/>
    </source>
</evidence>
<gene>
    <name evidence="3" type="ORF">LF1_43120</name>
</gene>
<dbReference type="AlphaFoldDB" id="A0A5B1CN15"/>
<dbReference type="InterPro" id="IPR015943">
    <property type="entry name" value="WD40/YVTN_repeat-like_dom_sf"/>
</dbReference>
<proteinExistence type="predicted"/>
<name>A0A5B1CN15_9BACT</name>
<dbReference type="OrthoDB" id="230341at2"/>
<dbReference type="PROSITE" id="PS00018">
    <property type="entry name" value="EF_HAND_1"/>
    <property type="match status" value="1"/>
</dbReference>
<dbReference type="SUPFAM" id="SSF50978">
    <property type="entry name" value="WD40 repeat-like"/>
    <property type="match status" value="1"/>
</dbReference>
<keyword evidence="4" id="KW-1185">Reference proteome</keyword>
<feature type="region of interest" description="Disordered" evidence="2">
    <location>
        <begin position="46"/>
        <end position="99"/>
    </location>
</feature>
<dbReference type="InterPro" id="IPR001680">
    <property type="entry name" value="WD40_rpt"/>
</dbReference>
<dbReference type="SUPFAM" id="SSF50993">
    <property type="entry name" value="Peptidase/esterase 'gauge' domain"/>
    <property type="match status" value="1"/>
</dbReference>
<dbReference type="PANTHER" id="PTHR19879">
    <property type="entry name" value="TRANSCRIPTION INITIATION FACTOR TFIID"/>
    <property type="match status" value="1"/>
</dbReference>
<dbReference type="EMBL" id="VRLW01000001">
    <property type="protein sequence ID" value="KAA1261752.1"/>
    <property type="molecule type" value="Genomic_DNA"/>
</dbReference>
<dbReference type="PANTHER" id="PTHR19879:SF9">
    <property type="entry name" value="TRANSCRIPTION INITIATION FACTOR TFIID SUBUNIT 5"/>
    <property type="match status" value="1"/>
</dbReference>
<comment type="caution">
    <text evidence="3">The sequence shown here is derived from an EMBL/GenBank/DDBJ whole genome shotgun (WGS) entry which is preliminary data.</text>
</comment>
<dbReference type="RefSeq" id="WP_068260988.1">
    <property type="nucleotide sequence ID" value="NZ_LWSK01000021.1"/>
</dbReference>
<dbReference type="Pfam" id="PF00400">
    <property type="entry name" value="WD40"/>
    <property type="match status" value="2"/>
</dbReference>
<dbReference type="Gene3D" id="3.40.50.1460">
    <property type="match status" value="1"/>
</dbReference>
<evidence type="ECO:0000313" key="4">
    <source>
        <dbReference type="Proteomes" id="UP000322699"/>
    </source>
</evidence>
<feature type="compositionally biased region" description="Polar residues" evidence="2">
    <location>
        <begin position="52"/>
        <end position="65"/>
    </location>
</feature>
<keyword evidence="1" id="KW-0853">WD repeat</keyword>
<accession>A0A5B1CN15</accession>
<organism evidence="3 4">
    <name type="scientific">Rubripirellula obstinata</name>
    <dbReference type="NCBI Taxonomy" id="406547"/>
    <lineage>
        <taxon>Bacteria</taxon>
        <taxon>Pseudomonadati</taxon>
        <taxon>Planctomycetota</taxon>
        <taxon>Planctomycetia</taxon>
        <taxon>Pirellulales</taxon>
        <taxon>Pirellulaceae</taxon>
        <taxon>Rubripirellula</taxon>
    </lineage>
</organism>
<dbReference type="InterPro" id="IPR018247">
    <property type="entry name" value="EF_Hand_1_Ca_BS"/>
</dbReference>
<dbReference type="SMART" id="SM00320">
    <property type="entry name" value="WD40"/>
    <property type="match status" value="3"/>
</dbReference>
<dbReference type="InterPro" id="IPR036322">
    <property type="entry name" value="WD40_repeat_dom_sf"/>
</dbReference>
<sequence length="1251" mass="138415">MNSNFSRIAYLSVRQVFVWGSIGLLLVTGLLVTGLLVTAQAWAEPPPVKLPSESQLPDSSNQDMRGTTPLESELPQNDRSRPRPATLDLPAEGKLPVDDPLAVQRGADENVDRSTDHPPILRLNHAGHQAMIRALDVSEDGRYCISGGDDKAARVWQKQSEKGGWKHFRTIRWQVGRGNRGRLNCIAMQGDLVAMAGNGAMGGNGEVAIFNYKNGNLVTVLVDNKDGHRQPILNLDWCPSVDARASQLLSQDMDGRVLLWTKDGNTGLWSGEVLVRPDAETLDTNTASLLLPHRRFAAAGFRTSQEVLVPVFDRFEKQDQSKPRAIWKLKRIDLVSKKEQNVADLEFRDCARQIEASRKGNRVAVLDATGQAQVLVFDEKGAFTKRLAVNDARTRIQSLDLWNDGSKLAVGTPIAASVNGANVARQQWWGISDESLTFLAEAYPRFPVGPMQFANEHELLYSAARNDGNIYRNIDSPTAKDPELAKSKVTLDGVAMRASSNQLPEDVAFAPSEDGYKIRIQYPPKKGQESSDLLFDLKTMRLTSPKRASEIGKTASHDWLALEESIDGQNVYRLYDQKEPRGATVLRPEFHGRGTCLLPFSHTDFTAGNDGKTEVSGVLIGTAGRNNVYLFQPSRSGPARLIRQFRDHSAAVRTISVSDDARYLVTSAADGLISIWNCEGVFEKSEIQNRWGVELAVEDRTLVVKSIDPAGPLYFRGVRLGDTIRSLDWTLNDGEAVSESEPSKMLERLKDVPFDIQIVFRTNRQGRPLPDFQSYPAWRPLATLFVDEDREWAFWTPAGYYDASFNGHQRFGWQFNRGVNAKPDFFRAAQFRGRLERPDIMRRLLRSGSLWDAMRSVTQFGGLPPGDRAIVSQTDARPIVKIVSPVPGSGIVQRTLTVVASVDVANGDRVEQIRAFASSVPAISQRSVPPPDSEDGGTWFEFEFKLPTADDLQVHVVAVTQSGVLGSAETVYDGSTMPPATRPPKMHVLAMGAGDYSDSRISKLDYAANSARRFTNMLRLRCGDTYQVSAESLLDRNATSPLWRNCADSLVQRISSTVAPDDLIVIYLCGHGWRDRRNANWYFIPADADYGRLMDDQYSDCVSIADLTSLTKLPCRKLAVIDSCHSGAIQADLRSDDLKSLLRFLQSGLVLTITASEGSEEAAEVEEKELGRFTSRWLDAMSGSADADGDQTITLKEVVAYVEREVASDAQKDGLSQHPTASPRELIETLHLPLVSRTPTVSQIPSVYRED</sequence>
<dbReference type="PROSITE" id="PS50231">
    <property type="entry name" value="RICIN_B_LECTIN"/>
    <property type="match status" value="1"/>
</dbReference>
<dbReference type="PROSITE" id="PS50294">
    <property type="entry name" value="WD_REPEATS_REGION"/>
    <property type="match status" value="2"/>
</dbReference>
<reference evidence="3 4" key="1">
    <citation type="submission" date="2019-08" db="EMBL/GenBank/DDBJ databases">
        <title>Deep-cultivation of Planctomycetes and their phenomic and genomic characterization uncovers novel biology.</title>
        <authorList>
            <person name="Wiegand S."/>
            <person name="Jogler M."/>
            <person name="Boedeker C."/>
            <person name="Pinto D."/>
            <person name="Vollmers J."/>
            <person name="Rivas-Marin E."/>
            <person name="Kohn T."/>
            <person name="Peeters S.H."/>
            <person name="Heuer A."/>
            <person name="Rast P."/>
            <person name="Oberbeckmann S."/>
            <person name="Bunk B."/>
            <person name="Jeske O."/>
            <person name="Meyerdierks A."/>
            <person name="Storesund J.E."/>
            <person name="Kallscheuer N."/>
            <person name="Luecker S."/>
            <person name="Lage O.M."/>
            <person name="Pohl T."/>
            <person name="Merkel B.J."/>
            <person name="Hornburger P."/>
            <person name="Mueller R.-W."/>
            <person name="Bruemmer F."/>
            <person name="Labrenz M."/>
            <person name="Spormann A.M."/>
            <person name="Op Den Camp H."/>
            <person name="Overmann J."/>
            <person name="Amann R."/>
            <person name="Jetten M.S.M."/>
            <person name="Mascher T."/>
            <person name="Medema M.H."/>
            <person name="Devos D.P."/>
            <person name="Kaster A.-K."/>
            <person name="Ovreas L."/>
            <person name="Rohde M."/>
            <person name="Galperin M.Y."/>
            <person name="Jogler C."/>
        </authorList>
    </citation>
    <scope>NUCLEOTIDE SEQUENCE [LARGE SCALE GENOMIC DNA]</scope>
    <source>
        <strain evidence="3 4">LF1</strain>
    </source>
</reference>
<protein>
    <submittedName>
        <fullName evidence="3">WD domain, G-beta repeat</fullName>
    </submittedName>
</protein>
<feature type="repeat" description="WD" evidence="1">
    <location>
        <begin position="645"/>
        <end position="677"/>
    </location>
</feature>
<evidence type="ECO:0000256" key="1">
    <source>
        <dbReference type="PROSITE-ProRule" id="PRU00221"/>
    </source>
</evidence>
<evidence type="ECO:0000256" key="2">
    <source>
        <dbReference type="SAM" id="MobiDB-lite"/>
    </source>
</evidence>
<dbReference type="Proteomes" id="UP000322699">
    <property type="component" value="Unassembled WGS sequence"/>
</dbReference>
<feature type="repeat" description="WD" evidence="1">
    <location>
        <begin position="125"/>
        <end position="157"/>
    </location>
</feature>
<dbReference type="PROSITE" id="PS50082">
    <property type="entry name" value="WD_REPEATS_2"/>
    <property type="match status" value="2"/>
</dbReference>
<dbReference type="Gene3D" id="2.130.10.10">
    <property type="entry name" value="YVTN repeat-like/Quinoprotein amine dehydrogenase"/>
    <property type="match status" value="2"/>
</dbReference>